<comment type="caution">
    <text evidence="3">The sequence shown here is derived from an EMBL/GenBank/DDBJ whole genome shotgun (WGS) entry which is preliminary data.</text>
</comment>
<reference evidence="3 4" key="1">
    <citation type="submission" date="2024-04" db="EMBL/GenBank/DDBJ databases">
        <title>Phyllosticta paracitricarpa is synonymous to the EU quarantine fungus P. citricarpa based on phylogenomic analyses.</title>
        <authorList>
            <consortium name="Lawrence Berkeley National Laboratory"/>
            <person name="Van ingen-buijs V.A."/>
            <person name="Van westerhoven A.C."/>
            <person name="Haridas S."/>
            <person name="Skiadas P."/>
            <person name="Martin F."/>
            <person name="Groenewald J.Z."/>
            <person name="Crous P.W."/>
            <person name="Seidl M.F."/>
        </authorList>
    </citation>
    <scope>NUCLEOTIDE SEQUENCE [LARGE SCALE GENOMIC DNA]</scope>
    <source>
        <strain evidence="3 4">CBS 141358</strain>
    </source>
</reference>
<dbReference type="Pfam" id="PF13298">
    <property type="entry name" value="LigD_N"/>
    <property type="match status" value="1"/>
</dbReference>
<evidence type="ECO:0000313" key="3">
    <source>
        <dbReference type="EMBL" id="KAK7607530.1"/>
    </source>
</evidence>
<evidence type="ECO:0000256" key="1">
    <source>
        <dbReference type="SAM" id="MobiDB-lite"/>
    </source>
</evidence>
<feature type="region of interest" description="Disordered" evidence="1">
    <location>
        <begin position="255"/>
        <end position="332"/>
    </location>
</feature>
<keyword evidence="3" id="KW-0436">Ligase</keyword>
<dbReference type="InterPro" id="IPR014144">
    <property type="entry name" value="LigD_PE_domain"/>
</dbReference>
<protein>
    <submittedName>
        <fullName evidence="3">DNA polymerase ligase-domain-containing protein</fullName>
    </submittedName>
</protein>
<gene>
    <name evidence="3" type="ORF">JOL62DRAFT_583649</name>
</gene>
<dbReference type="PANTHER" id="PTHR39465">
    <property type="entry name" value="DNA LIGASE D, 3'-PHOSPHOESTERASE DOMAIN"/>
    <property type="match status" value="1"/>
</dbReference>
<dbReference type="PANTHER" id="PTHR39465:SF1">
    <property type="entry name" value="DNA LIGASE D 3'-PHOSPHOESTERASE DOMAIN-CONTAINING PROTEIN"/>
    <property type="match status" value="1"/>
</dbReference>
<organism evidence="3 4">
    <name type="scientific">Phyllosticta paracitricarpa</name>
    <dbReference type="NCBI Taxonomy" id="2016321"/>
    <lineage>
        <taxon>Eukaryota</taxon>
        <taxon>Fungi</taxon>
        <taxon>Dikarya</taxon>
        <taxon>Ascomycota</taxon>
        <taxon>Pezizomycotina</taxon>
        <taxon>Dothideomycetes</taxon>
        <taxon>Dothideomycetes incertae sedis</taxon>
        <taxon>Botryosphaeriales</taxon>
        <taxon>Phyllostictaceae</taxon>
        <taxon>Phyllosticta</taxon>
    </lineage>
</organism>
<dbReference type="GO" id="GO:0016874">
    <property type="term" value="F:ligase activity"/>
    <property type="evidence" value="ECO:0007669"/>
    <property type="project" value="UniProtKB-KW"/>
</dbReference>
<feature type="region of interest" description="Disordered" evidence="1">
    <location>
        <begin position="1"/>
        <end position="57"/>
    </location>
</feature>
<feature type="domain" description="DNA ligase D 3'-phosphoesterase" evidence="2">
    <location>
        <begin position="111"/>
        <end position="250"/>
    </location>
</feature>
<evidence type="ECO:0000259" key="2">
    <source>
        <dbReference type="Pfam" id="PF13298"/>
    </source>
</evidence>
<feature type="compositionally biased region" description="Low complexity" evidence="1">
    <location>
        <begin position="32"/>
        <end position="52"/>
    </location>
</feature>
<feature type="compositionally biased region" description="Basic residues" evidence="1">
    <location>
        <begin position="275"/>
        <end position="294"/>
    </location>
</feature>
<proteinExistence type="predicted"/>
<dbReference type="EMBL" id="JBBPBF010000035">
    <property type="protein sequence ID" value="KAK7607530.1"/>
    <property type="molecule type" value="Genomic_DNA"/>
</dbReference>
<evidence type="ECO:0000313" key="4">
    <source>
        <dbReference type="Proteomes" id="UP001367316"/>
    </source>
</evidence>
<keyword evidence="4" id="KW-1185">Reference proteome</keyword>
<feature type="region of interest" description="Disordered" evidence="1">
    <location>
        <begin position="190"/>
        <end position="225"/>
    </location>
</feature>
<accession>A0ABR1MX68</accession>
<dbReference type="Proteomes" id="UP001367316">
    <property type="component" value="Unassembled WGS sequence"/>
</dbReference>
<feature type="compositionally biased region" description="Polar residues" evidence="1">
    <location>
        <begin position="1"/>
        <end position="13"/>
    </location>
</feature>
<name>A0ABR1MX68_9PEZI</name>
<sequence>MSKAPSSLTRSISPPTPPRKRTRLNLTSEARNQAPNTSQTNNTSATSNSNSPGPAAIEAGEAKIDDHLAYFSTHLAAVSRCEPSAPRLSMDEFAELYRRNDRPHGCHFVVHQHDHPVSGPHYDLRLQFSESSSVSFALPYGLPGNPHSKKPTRMALETRVHCLWNHLIESASHATGSLLIWDTGEYEVLDQPSPTAGDETDSSTLSSNDLESTRAEAAQQPQNERLIDAFQKSRITLRLHGTRLPPNYTINMWLPSANRNPRGAKKNPPTQLPIRCRHRRRGNKYTTLNHHKNSTRTSTSMPRPPPPASIDPDSDSSDSSDPGALAADQDVADEEALDKYAEDDDDDGEEAAAAIRAANAYTGATNSIGSVHSRQWYVSLNKALSGLPVASSTTSSSLSSAESTTKKINNEEWEWGDAGGAFLVHGPEIERSVVTGRLAADVMADEGVAAGFVPRRGWRAVLS</sequence>